<reference evidence="2" key="1">
    <citation type="submission" date="2018-03" db="EMBL/GenBank/DDBJ databases">
        <authorList>
            <person name="Blom J."/>
        </authorList>
    </citation>
    <scope>NUCLEOTIDE SEQUENCE [LARGE SCALE GENOMIC DNA]</scope>
    <source>
        <strain evidence="2">KPC-SM-21</strain>
    </source>
</reference>
<proteinExistence type="predicted"/>
<organism evidence="1 2">
    <name type="scientific">Acinetobacter stercoris</name>
    <dbReference type="NCBI Taxonomy" id="2126983"/>
    <lineage>
        <taxon>Bacteria</taxon>
        <taxon>Pseudomonadati</taxon>
        <taxon>Pseudomonadota</taxon>
        <taxon>Gammaproteobacteria</taxon>
        <taxon>Moraxellales</taxon>
        <taxon>Moraxellaceae</taxon>
        <taxon>Acinetobacter</taxon>
    </lineage>
</organism>
<dbReference type="Proteomes" id="UP000245974">
    <property type="component" value="Unassembled WGS sequence"/>
</dbReference>
<evidence type="ECO:0000313" key="1">
    <source>
        <dbReference type="EMBL" id="SPL71047.1"/>
    </source>
</evidence>
<dbReference type="OrthoDB" id="6713066at2"/>
<dbReference type="AlphaFoldDB" id="A0A2U3N044"/>
<name>A0A2U3N044_9GAMM</name>
<keyword evidence="2" id="KW-1185">Reference proteome</keyword>
<accession>A0A2U3N044</accession>
<sequence>MIAYTFYWKNTPDSAEKKQHNAIFCNVIRKENAVLNEQDLLYSFQFYFNNSTPMYAYHKPKFYEKYGQHIIQNYLKLSPQQQNRAKSDFDICLSML</sequence>
<evidence type="ECO:0000313" key="2">
    <source>
        <dbReference type="Proteomes" id="UP000245974"/>
    </source>
</evidence>
<protein>
    <submittedName>
        <fullName evidence="1">Uncharacterized protein</fullName>
    </submittedName>
</protein>
<dbReference type="InParanoid" id="A0A2U3N044"/>
<gene>
    <name evidence="1" type="ORF">KPC_2225</name>
</gene>
<dbReference type="EMBL" id="OOGT01000101">
    <property type="protein sequence ID" value="SPL71047.1"/>
    <property type="molecule type" value="Genomic_DNA"/>
</dbReference>